<keyword evidence="1" id="KW-1133">Transmembrane helix</keyword>
<protein>
    <submittedName>
        <fullName evidence="2">Uncharacterized protein</fullName>
    </submittedName>
</protein>
<evidence type="ECO:0000256" key="1">
    <source>
        <dbReference type="SAM" id="Phobius"/>
    </source>
</evidence>
<sequence length="34" mass="3731">MDSNVIVVLSNLVSALRIIAIVLAIVCMVKYLKK</sequence>
<dbReference type="EMBL" id="VSSQ01006204">
    <property type="protein sequence ID" value="MPM31884.1"/>
    <property type="molecule type" value="Genomic_DNA"/>
</dbReference>
<name>A0A644Z112_9ZZZZ</name>
<proteinExistence type="predicted"/>
<reference evidence="2" key="1">
    <citation type="submission" date="2019-08" db="EMBL/GenBank/DDBJ databases">
        <authorList>
            <person name="Kucharzyk K."/>
            <person name="Murdoch R.W."/>
            <person name="Higgins S."/>
            <person name="Loffler F."/>
        </authorList>
    </citation>
    <scope>NUCLEOTIDE SEQUENCE</scope>
</reference>
<keyword evidence="1" id="KW-0812">Transmembrane</keyword>
<feature type="transmembrane region" description="Helical" evidence="1">
    <location>
        <begin position="6"/>
        <end position="29"/>
    </location>
</feature>
<accession>A0A644Z112</accession>
<evidence type="ECO:0000313" key="2">
    <source>
        <dbReference type="EMBL" id="MPM31884.1"/>
    </source>
</evidence>
<dbReference type="AlphaFoldDB" id="A0A644Z112"/>
<gene>
    <name evidence="2" type="ORF">SDC9_78441</name>
</gene>
<keyword evidence="1" id="KW-0472">Membrane</keyword>
<comment type="caution">
    <text evidence="2">The sequence shown here is derived from an EMBL/GenBank/DDBJ whole genome shotgun (WGS) entry which is preliminary data.</text>
</comment>
<organism evidence="2">
    <name type="scientific">bioreactor metagenome</name>
    <dbReference type="NCBI Taxonomy" id="1076179"/>
    <lineage>
        <taxon>unclassified sequences</taxon>
        <taxon>metagenomes</taxon>
        <taxon>ecological metagenomes</taxon>
    </lineage>
</organism>